<keyword evidence="2 7" id="KW-0813">Transport</keyword>
<dbReference type="AlphaFoldDB" id="A0A5R8Z1J0"/>
<dbReference type="CDD" id="cd06261">
    <property type="entry name" value="TM_PBP2"/>
    <property type="match status" value="1"/>
</dbReference>
<evidence type="ECO:0000313" key="11">
    <source>
        <dbReference type="Proteomes" id="UP000309033"/>
    </source>
</evidence>
<gene>
    <name evidence="10" type="ORF">FED44_15005</name>
</gene>
<dbReference type="InterPro" id="IPR035906">
    <property type="entry name" value="MetI-like_sf"/>
</dbReference>
<dbReference type="EMBL" id="VANP01000005">
    <property type="protein sequence ID" value="TLP59609.1"/>
    <property type="molecule type" value="Genomic_DNA"/>
</dbReference>
<accession>A0A5R8Z1J0</accession>
<evidence type="ECO:0000256" key="6">
    <source>
        <dbReference type="ARBA" id="ARBA00023136"/>
    </source>
</evidence>
<keyword evidence="5 7" id="KW-1133">Transmembrane helix</keyword>
<reference evidence="10" key="1">
    <citation type="submission" date="2019-05" db="EMBL/GenBank/DDBJ databases">
        <title>Isolation, diversity and antifungal activity of Actinobacteria from wheat.</title>
        <authorList>
            <person name="Yu B."/>
        </authorList>
    </citation>
    <scope>NUCLEOTIDE SEQUENCE [LARGE SCALE GENOMIC DNA]</scope>
    <source>
        <strain evidence="10">NEAU-HEGS1-5</strain>
    </source>
</reference>
<keyword evidence="3" id="KW-1003">Cell membrane</keyword>
<feature type="transmembrane region" description="Helical" evidence="7">
    <location>
        <begin position="127"/>
        <end position="145"/>
    </location>
</feature>
<dbReference type="GO" id="GO:0005886">
    <property type="term" value="C:plasma membrane"/>
    <property type="evidence" value="ECO:0007669"/>
    <property type="project" value="UniProtKB-SubCell"/>
</dbReference>
<dbReference type="SUPFAM" id="SSF161098">
    <property type="entry name" value="MetI-like"/>
    <property type="match status" value="1"/>
</dbReference>
<dbReference type="InterPro" id="IPR000515">
    <property type="entry name" value="MetI-like"/>
</dbReference>
<feature type="transmembrane region" description="Helical" evidence="7">
    <location>
        <begin position="261"/>
        <end position="282"/>
    </location>
</feature>
<dbReference type="Proteomes" id="UP000309033">
    <property type="component" value="Unassembled WGS sequence"/>
</dbReference>
<dbReference type="PANTHER" id="PTHR43744">
    <property type="entry name" value="ABC TRANSPORTER PERMEASE PROTEIN MG189-RELATED-RELATED"/>
    <property type="match status" value="1"/>
</dbReference>
<evidence type="ECO:0000313" key="10">
    <source>
        <dbReference type="EMBL" id="TLP59609.1"/>
    </source>
</evidence>
<evidence type="ECO:0000256" key="5">
    <source>
        <dbReference type="ARBA" id="ARBA00022989"/>
    </source>
</evidence>
<dbReference type="GO" id="GO:0055085">
    <property type="term" value="P:transmembrane transport"/>
    <property type="evidence" value="ECO:0007669"/>
    <property type="project" value="InterPro"/>
</dbReference>
<protein>
    <submittedName>
        <fullName evidence="10">Carbohydrate ABC transporter permease</fullName>
    </submittedName>
</protein>
<comment type="similarity">
    <text evidence="7">Belongs to the binding-protein-dependent transport system permease family.</text>
</comment>
<keyword evidence="6 7" id="KW-0472">Membrane</keyword>
<dbReference type="PROSITE" id="PS50928">
    <property type="entry name" value="ABC_TM1"/>
    <property type="match status" value="1"/>
</dbReference>
<dbReference type="PANTHER" id="PTHR43744:SF12">
    <property type="entry name" value="ABC TRANSPORTER PERMEASE PROTEIN MG189-RELATED"/>
    <property type="match status" value="1"/>
</dbReference>
<feature type="region of interest" description="Disordered" evidence="8">
    <location>
        <begin position="1"/>
        <end position="21"/>
    </location>
</feature>
<evidence type="ECO:0000256" key="1">
    <source>
        <dbReference type="ARBA" id="ARBA00004651"/>
    </source>
</evidence>
<feature type="transmembrane region" description="Helical" evidence="7">
    <location>
        <begin position="33"/>
        <end position="53"/>
    </location>
</feature>
<evidence type="ECO:0000256" key="7">
    <source>
        <dbReference type="RuleBase" id="RU363032"/>
    </source>
</evidence>
<organism evidence="10 11">
    <name type="scientific">Microbispora triticiradicis</name>
    <dbReference type="NCBI Taxonomy" id="2200763"/>
    <lineage>
        <taxon>Bacteria</taxon>
        <taxon>Bacillati</taxon>
        <taxon>Actinomycetota</taxon>
        <taxon>Actinomycetes</taxon>
        <taxon>Streptosporangiales</taxon>
        <taxon>Streptosporangiaceae</taxon>
        <taxon>Microbispora</taxon>
    </lineage>
</organism>
<evidence type="ECO:0000259" key="9">
    <source>
        <dbReference type="PROSITE" id="PS50928"/>
    </source>
</evidence>
<sequence>MTTLSAPASTRRRRAKAPGGASGLWTATPMTRLILAVTIIISAFPLYYMIVIASRTNTEATDMPPPFLPGGNLGENIQRVLTNPDAHYLAGLTNSLIIAATVTVSVVLISTFAGFAFARLNFRGGKVLLLLVLLTMMVPLQQMGIVPLYRLMVSLEWVGSIKAVILPYLLNGFGVFLMTQYTQQAVPNELVEAARVDGASTLRIWFNVVLPAVRPGMAVLGINTFMLIWNDFMWPLIVLTPDNPTVQVAINSLNAKYGTDYVLIFSGTLMSILPLIVVFILFGRQIIGGLMEGAVKA</sequence>
<comment type="subcellular location">
    <subcellularLocation>
        <location evidence="1 7">Cell membrane</location>
        <topology evidence="1 7">Multi-pass membrane protein</topology>
    </subcellularLocation>
</comment>
<evidence type="ECO:0000256" key="3">
    <source>
        <dbReference type="ARBA" id="ARBA00022475"/>
    </source>
</evidence>
<dbReference type="Gene3D" id="1.10.3720.10">
    <property type="entry name" value="MetI-like"/>
    <property type="match status" value="1"/>
</dbReference>
<proteinExistence type="inferred from homology"/>
<feature type="transmembrane region" description="Helical" evidence="7">
    <location>
        <begin position="96"/>
        <end position="120"/>
    </location>
</feature>
<feature type="transmembrane region" description="Helical" evidence="7">
    <location>
        <begin position="157"/>
        <end position="178"/>
    </location>
</feature>
<comment type="caution">
    <text evidence="10">The sequence shown here is derived from an EMBL/GenBank/DDBJ whole genome shotgun (WGS) entry which is preliminary data.</text>
</comment>
<keyword evidence="4 7" id="KW-0812">Transmembrane</keyword>
<keyword evidence="11" id="KW-1185">Reference proteome</keyword>
<name>A0A5R8Z1J0_9ACTN</name>
<dbReference type="Pfam" id="PF00528">
    <property type="entry name" value="BPD_transp_1"/>
    <property type="match status" value="1"/>
</dbReference>
<evidence type="ECO:0000256" key="2">
    <source>
        <dbReference type="ARBA" id="ARBA00022448"/>
    </source>
</evidence>
<dbReference type="OrthoDB" id="2063054at2"/>
<feature type="transmembrane region" description="Helical" evidence="7">
    <location>
        <begin position="204"/>
        <end position="229"/>
    </location>
</feature>
<feature type="domain" description="ABC transmembrane type-1" evidence="9">
    <location>
        <begin position="92"/>
        <end position="282"/>
    </location>
</feature>
<evidence type="ECO:0000256" key="4">
    <source>
        <dbReference type="ARBA" id="ARBA00022692"/>
    </source>
</evidence>
<evidence type="ECO:0000256" key="8">
    <source>
        <dbReference type="SAM" id="MobiDB-lite"/>
    </source>
</evidence>